<dbReference type="InterPro" id="IPR045514">
    <property type="entry name" value="DUF6478"/>
</dbReference>
<organism evidence="1 2">
    <name type="scientific">Tritonibacter aquimaris</name>
    <dbReference type="NCBI Taxonomy" id="2663379"/>
    <lineage>
        <taxon>Bacteria</taxon>
        <taxon>Pseudomonadati</taxon>
        <taxon>Pseudomonadota</taxon>
        <taxon>Alphaproteobacteria</taxon>
        <taxon>Rhodobacterales</taxon>
        <taxon>Paracoccaceae</taxon>
        <taxon>Tritonibacter</taxon>
    </lineage>
</organism>
<dbReference type="EMBL" id="WIXK01000002">
    <property type="protein sequence ID" value="MQY42087.1"/>
    <property type="molecule type" value="Genomic_DNA"/>
</dbReference>
<dbReference type="Proteomes" id="UP000436694">
    <property type="component" value="Unassembled WGS sequence"/>
</dbReference>
<gene>
    <name evidence="1" type="ORF">GG681_05505</name>
</gene>
<keyword evidence="2" id="KW-1185">Reference proteome</keyword>
<evidence type="ECO:0000313" key="2">
    <source>
        <dbReference type="Proteomes" id="UP000436694"/>
    </source>
</evidence>
<reference evidence="1 2" key="1">
    <citation type="submission" date="2019-10" db="EMBL/GenBank/DDBJ databases">
        <title>Epibacterium sp. nov., isolated from seawater.</title>
        <authorList>
            <person name="Zhang X."/>
            <person name="Li N."/>
        </authorList>
    </citation>
    <scope>NUCLEOTIDE SEQUENCE [LARGE SCALE GENOMIC DNA]</scope>
    <source>
        <strain evidence="1 2">SM1969</strain>
    </source>
</reference>
<sequence length="253" mass="29331">MGQLLSRILHQRSWRFWRNAARSARQAPVGDLRRNLSQAHRLRQELDQVIHIGESRLALPKIGSTRFPKPHGTDWSWRPELWRGPLAKPGLSSVQNKAKLGSEVQLFHDCPNSEITLRQLRNLREADLAPFALRMDVFQFSGSFLSLVIDLPADVTNGLTRDHLIRMNCNIESEQPIEIFARLNVQHGPNTEQLVREFNSGQKDQTIEFELAYSQINEKRIEKLWLDLIFETPDLNQVVLRDLTFLRLPRAPY</sequence>
<evidence type="ECO:0000313" key="1">
    <source>
        <dbReference type="EMBL" id="MQY42087.1"/>
    </source>
</evidence>
<dbReference type="RefSeq" id="WP_153545904.1">
    <property type="nucleotide sequence ID" value="NZ_WIXK01000002.1"/>
</dbReference>
<proteinExistence type="predicted"/>
<dbReference type="AlphaFoldDB" id="A0A844AR32"/>
<comment type="caution">
    <text evidence="1">The sequence shown here is derived from an EMBL/GenBank/DDBJ whole genome shotgun (WGS) entry which is preliminary data.</text>
</comment>
<accession>A0A844AR32</accession>
<name>A0A844AR32_9RHOB</name>
<dbReference type="Pfam" id="PF20086">
    <property type="entry name" value="DUF6478"/>
    <property type="match status" value="1"/>
</dbReference>
<protein>
    <submittedName>
        <fullName evidence="1">Uncharacterized protein</fullName>
    </submittedName>
</protein>